<accession>A0A2B7Z423</accession>
<feature type="region of interest" description="Disordered" evidence="1">
    <location>
        <begin position="255"/>
        <end position="527"/>
    </location>
</feature>
<feature type="compositionally biased region" description="Basic and acidic residues" evidence="1">
    <location>
        <begin position="323"/>
        <end position="381"/>
    </location>
</feature>
<feature type="domain" description="DUF8035" evidence="2">
    <location>
        <begin position="569"/>
        <end position="620"/>
    </location>
</feature>
<protein>
    <recommendedName>
        <fullName evidence="2">DUF8035 domain-containing protein</fullName>
    </recommendedName>
</protein>
<evidence type="ECO:0000259" key="2">
    <source>
        <dbReference type="Pfam" id="PF26118"/>
    </source>
</evidence>
<gene>
    <name evidence="3" type="ORF">AJ80_00600</name>
</gene>
<dbReference type="AlphaFoldDB" id="A0A2B7Z423"/>
<dbReference type="Proteomes" id="UP000224634">
    <property type="component" value="Unassembled WGS sequence"/>
</dbReference>
<dbReference type="PANTHER" id="PTHR42081:SF1">
    <property type="entry name" value="ZINC FINGER PROTEIN DHHC DOMAIN CONTAINING PROTEIN"/>
    <property type="match status" value="1"/>
</dbReference>
<dbReference type="OrthoDB" id="5418088at2759"/>
<feature type="compositionally biased region" description="Polar residues" evidence="1">
    <location>
        <begin position="86"/>
        <end position="101"/>
    </location>
</feature>
<feature type="compositionally biased region" description="Basic and acidic residues" evidence="1">
    <location>
        <begin position="511"/>
        <end position="520"/>
    </location>
</feature>
<evidence type="ECO:0000256" key="1">
    <source>
        <dbReference type="SAM" id="MobiDB-lite"/>
    </source>
</evidence>
<dbReference type="Pfam" id="PF26118">
    <property type="entry name" value="DUF8035"/>
    <property type="match status" value="1"/>
</dbReference>
<dbReference type="EMBL" id="PDNA01000004">
    <property type="protein sequence ID" value="PGH27812.1"/>
    <property type="molecule type" value="Genomic_DNA"/>
</dbReference>
<feature type="compositionally biased region" description="Basic and acidic residues" evidence="1">
    <location>
        <begin position="411"/>
        <end position="434"/>
    </location>
</feature>
<keyword evidence="4" id="KW-1185">Reference proteome</keyword>
<dbReference type="STRING" id="1447883.A0A2B7Z423"/>
<comment type="caution">
    <text evidence="3">The sequence shown here is derived from an EMBL/GenBank/DDBJ whole genome shotgun (WGS) entry which is preliminary data.</text>
</comment>
<evidence type="ECO:0000313" key="3">
    <source>
        <dbReference type="EMBL" id="PGH27812.1"/>
    </source>
</evidence>
<feature type="region of interest" description="Disordered" evidence="1">
    <location>
        <begin position="618"/>
        <end position="678"/>
    </location>
</feature>
<proteinExistence type="predicted"/>
<dbReference type="InterPro" id="IPR058348">
    <property type="entry name" value="DUF8035"/>
</dbReference>
<feature type="compositionally biased region" description="Basic and acidic residues" evidence="1">
    <location>
        <begin position="170"/>
        <end position="192"/>
    </location>
</feature>
<organism evidence="3 4">
    <name type="scientific">Polytolypa hystricis (strain UAMH7299)</name>
    <dbReference type="NCBI Taxonomy" id="1447883"/>
    <lineage>
        <taxon>Eukaryota</taxon>
        <taxon>Fungi</taxon>
        <taxon>Dikarya</taxon>
        <taxon>Ascomycota</taxon>
        <taxon>Pezizomycotina</taxon>
        <taxon>Eurotiomycetes</taxon>
        <taxon>Eurotiomycetidae</taxon>
        <taxon>Onygenales</taxon>
        <taxon>Onygenales incertae sedis</taxon>
        <taxon>Polytolypa</taxon>
    </lineage>
</organism>
<name>A0A2B7Z423_POLH7</name>
<dbReference type="PANTHER" id="PTHR42081">
    <property type="entry name" value="ZINC FINGER PROTEIN DHHC DOMAIN CONTAINING PROTEIN"/>
    <property type="match status" value="1"/>
</dbReference>
<feature type="compositionally biased region" description="Basic and acidic residues" evidence="1">
    <location>
        <begin position="455"/>
        <end position="488"/>
    </location>
</feature>
<feature type="region of interest" description="Disordered" evidence="1">
    <location>
        <begin position="165"/>
        <end position="192"/>
    </location>
</feature>
<feature type="compositionally biased region" description="Basic and acidic residues" evidence="1">
    <location>
        <begin position="657"/>
        <end position="672"/>
    </location>
</feature>
<reference evidence="3 4" key="1">
    <citation type="submission" date="2017-10" db="EMBL/GenBank/DDBJ databases">
        <title>Comparative genomics in systemic dimorphic fungi from Ajellomycetaceae.</title>
        <authorList>
            <person name="Munoz J.F."/>
            <person name="Mcewen J.G."/>
            <person name="Clay O.K."/>
            <person name="Cuomo C.A."/>
        </authorList>
    </citation>
    <scope>NUCLEOTIDE SEQUENCE [LARGE SCALE GENOMIC DNA]</scope>
    <source>
        <strain evidence="3 4">UAMH7299</strain>
    </source>
</reference>
<evidence type="ECO:0000313" key="4">
    <source>
        <dbReference type="Proteomes" id="UP000224634"/>
    </source>
</evidence>
<sequence>MSYPRYRASSPEGRRFVDPMRASTGNMTAGAEVDPYHHPSGRFGYEGYPSSRVPSDRSYDPYQRNQYPARRSPRPSDEYALEAQPISKTYRTGDQASTSRTEYAVRPRSNTVADSNRRPLSVIIPRSPNRPHASLAAPHDPRSARPTSYYMDDTGRYILPASSPRHRRIVSSDEREGRLGSGDKEGKARIDRGGYLSTGSGIRKSYVVSGSGAKPQDVDVYDSYSYTTPKEQFYRDSNARQDHWRDTYRRRERPLSMTGLERYLPQLPRDPRDMGPPPSSRGFSKLGEEIRRPSPRNSEGSEALRASDTSHTRSDPRAPVSLHQERDGPSSYRDQLDDPRDMLRYRRRYEENREDRPHSSSRDERRFTPSPRGDNDRKGGSRDLYNVGIGTLASGYVPDMRGADYEASPNPRHEKPRSRYRDVNQPSDKYRPPRAESVTDDGGTDEEARKHRHRNTESRKKDRAEPSSEARGDRHSRDSDRENSDAAKHSPSQGKILPYDRPTVASPVDVPDDRRWKPTTDTKPSNQLEVQPKGILKTPTQKFPEDHRAVREGVAPLKDTSKQGIPAGARWTKVDRRLVSPSALEGHERYEVREDYVIVLRVLTKEEIQAYAMKTAEIRGAAYDSSRRDRHRRRQKDSDNESDSGEDDHPATQVPSDSKRYPPSESHPEQIKRWLQGS</sequence>
<feature type="region of interest" description="Disordered" evidence="1">
    <location>
        <begin position="1"/>
        <end position="150"/>
    </location>
</feature>